<organism evidence="2">
    <name type="scientific">Setaria italica</name>
    <name type="common">Foxtail millet</name>
    <name type="synonym">Panicum italicum</name>
    <dbReference type="NCBI Taxonomy" id="4555"/>
    <lineage>
        <taxon>Eukaryota</taxon>
        <taxon>Viridiplantae</taxon>
        <taxon>Streptophyta</taxon>
        <taxon>Embryophyta</taxon>
        <taxon>Tracheophyta</taxon>
        <taxon>Spermatophyta</taxon>
        <taxon>Magnoliopsida</taxon>
        <taxon>Liliopsida</taxon>
        <taxon>Poales</taxon>
        <taxon>Poaceae</taxon>
        <taxon>PACMAD clade</taxon>
        <taxon>Panicoideae</taxon>
        <taxon>Panicodae</taxon>
        <taxon>Paniceae</taxon>
        <taxon>Cenchrinae</taxon>
        <taxon>Setaria</taxon>
    </lineage>
</organism>
<sequence>HQPPYAHSPPGFQGIQHQGSWPQPSPPSFQGFHLQESFCPSPTMQFGAAINRLPSVLQFSQSARATTNTSSHRSESSSPCPTRQHEKEPVSIEESSNSSEEVPKRRTHINYTEEENLQLLSSWIHHSTDPINGTDRKGEYYWKDVAQEFNSNAPTNAHQRSVKQLKSHWGDVKRDISKFSGAYDTEEETMSKEQRPEGQKKAKARLKGKGKDAAPSPLGNQPSQNMVLYHEAMTMKACDKNPMM</sequence>
<evidence type="ECO:0000313" key="2">
    <source>
        <dbReference type="EMBL" id="RCV26728.1"/>
    </source>
</evidence>
<reference evidence="2" key="2">
    <citation type="submission" date="2015-07" db="EMBL/GenBank/DDBJ databases">
        <authorList>
            <person name="Noorani M."/>
        </authorList>
    </citation>
    <scope>NUCLEOTIDE SEQUENCE</scope>
    <source>
        <strain evidence="2">Yugu1</strain>
    </source>
</reference>
<feature type="region of interest" description="Disordered" evidence="1">
    <location>
        <begin position="183"/>
        <end position="224"/>
    </location>
</feature>
<proteinExistence type="predicted"/>
<protein>
    <recommendedName>
        <fullName evidence="3">Myb-like domain-containing protein</fullName>
    </recommendedName>
</protein>
<dbReference type="PANTHER" id="PTHR45224:SF16">
    <property type="entry name" value="OS01G0527900 PROTEIN"/>
    <property type="match status" value="1"/>
</dbReference>
<dbReference type="PANTHER" id="PTHR45224">
    <property type="entry name" value="OS01G0527900 PROTEIN-RELATED"/>
    <property type="match status" value="1"/>
</dbReference>
<feature type="non-terminal residue" evidence="2">
    <location>
        <position position="1"/>
    </location>
</feature>
<evidence type="ECO:0000256" key="1">
    <source>
        <dbReference type="SAM" id="MobiDB-lite"/>
    </source>
</evidence>
<feature type="region of interest" description="Disordered" evidence="1">
    <location>
        <begin position="61"/>
        <end position="106"/>
    </location>
</feature>
<accession>A0A368R9I2</accession>
<dbReference type="STRING" id="4555.A0A368R9I2"/>
<gene>
    <name evidence="2" type="ORF">SETIT_5G269800v2</name>
</gene>
<feature type="region of interest" description="Disordered" evidence="1">
    <location>
        <begin position="1"/>
        <end position="36"/>
    </location>
</feature>
<dbReference type="AlphaFoldDB" id="A0A368R9I2"/>
<dbReference type="OrthoDB" id="693833at2759"/>
<evidence type="ECO:0008006" key="3">
    <source>
        <dbReference type="Google" id="ProtNLM"/>
    </source>
</evidence>
<feature type="compositionally biased region" description="Basic and acidic residues" evidence="1">
    <location>
        <begin position="189"/>
        <end position="200"/>
    </location>
</feature>
<dbReference type="EMBL" id="CM003532">
    <property type="protein sequence ID" value="RCV26728.1"/>
    <property type="molecule type" value="Genomic_DNA"/>
</dbReference>
<name>A0A368R9I2_SETIT</name>
<reference evidence="2" key="1">
    <citation type="journal article" date="2012" name="Nat. Biotechnol.">
        <title>Reference genome sequence of the model plant Setaria.</title>
        <authorList>
            <person name="Bennetzen J.L."/>
            <person name="Schmutz J."/>
            <person name="Wang H."/>
            <person name="Percifield R."/>
            <person name="Hawkins J."/>
            <person name="Pontaroli A.C."/>
            <person name="Estep M."/>
            <person name="Feng L."/>
            <person name="Vaughn J.N."/>
            <person name="Grimwood J."/>
            <person name="Jenkins J."/>
            <person name="Barry K."/>
            <person name="Lindquist E."/>
            <person name="Hellsten U."/>
            <person name="Deshpande S."/>
            <person name="Wang X."/>
            <person name="Wu X."/>
            <person name="Mitros T."/>
            <person name="Triplett J."/>
            <person name="Yang X."/>
            <person name="Ye C.Y."/>
            <person name="Mauro-Herrera M."/>
            <person name="Wang L."/>
            <person name="Li P."/>
            <person name="Sharma M."/>
            <person name="Sharma R."/>
            <person name="Ronald P.C."/>
            <person name="Panaud O."/>
            <person name="Kellogg E.A."/>
            <person name="Brutnell T.P."/>
            <person name="Doust A.N."/>
            <person name="Tuskan G.A."/>
            <person name="Rokhsar D."/>
            <person name="Devos K.M."/>
        </authorList>
    </citation>
    <scope>NUCLEOTIDE SEQUENCE [LARGE SCALE GENOMIC DNA]</scope>
    <source>
        <strain evidence="2">Yugu1</strain>
    </source>
</reference>